<reference evidence="2" key="1">
    <citation type="submission" date="2018-05" db="EMBL/GenBank/DDBJ databases">
        <authorList>
            <person name="Hao L."/>
        </authorList>
    </citation>
    <scope>NUCLEOTIDE SEQUENCE [LARGE SCALE GENOMIC DNA]</scope>
</reference>
<dbReference type="SUPFAM" id="SSF56784">
    <property type="entry name" value="HAD-like"/>
    <property type="match status" value="1"/>
</dbReference>
<dbReference type="Gene3D" id="3.40.50.1000">
    <property type="entry name" value="HAD superfamily/HAD-like"/>
    <property type="match status" value="1"/>
</dbReference>
<dbReference type="AlphaFoldDB" id="A0A2X3K7F0"/>
<dbReference type="OrthoDB" id="9797743at2"/>
<keyword evidence="2" id="KW-1185">Reference proteome</keyword>
<dbReference type="InterPro" id="IPR036412">
    <property type="entry name" value="HAD-like_sf"/>
</dbReference>
<dbReference type="SFLD" id="SFLDG01129">
    <property type="entry name" value="C1.5:_HAD__Beta-PGM__Phosphata"/>
    <property type="match status" value="1"/>
</dbReference>
<name>A0A2X3K7F0_9BACT</name>
<dbReference type="KEGG" id="bana:BARAN1_1133"/>
<proteinExistence type="predicted"/>
<dbReference type="NCBIfam" id="TIGR01509">
    <property type="entry name" value="HAD-SF-IA-v3"/>
    <property type="match status" value="1"/>
</dbReference>
<dbReference type="EC" id="3.1.3.18" evidence="1"/>
<accession>A0A2X3K7F0</accession>
<dbReference type="InterPro" id="IPR050155">
    <property type="entry name" value="HAD-like_hydrolase_sf"/>
</dbReference>
<dbReference type="Pfam" id="PF00702">
    <property type="entry name" value="Hydrolase"/>
    <property type="match status" value="1"/>
</dbReference>
<dbReference type="PANTHER" id="PTHR43434:SF22">
    <property type="entry name" value="PHOSPHOGLYCOLATE PHOSPHATASE"/>
    <property type="match status" value="1"/>
</dbReference>
<dbReference type="GO" id="GO:0008967">
    <property type="term" value="F:phosphoglycolate phosphatase activity"/>
    <property type="evidence" value="ECO:0007669"/>
    <property type="project" value="UniProtKB-EC"/>
</dbReference>
<organism evidence="1 2">
    <name type="scientific">Candidatus Bipolaricaulis anaerobius</name>
    <dbReference type="NCBI Taxonomy" id="2026885"/>
    <lineage>
        <taxon>Bacteria</taxon>
        <taxon>Candidatus Bipolaricaulota</taxon>
        <taxon>Candidatus Bipolaricaulia</taxon>
        <taxon>Candidatus Bipolaricaulales</taxon>
        <taxon>Candidatus Bipolaricaulaceae</taxon>
        <taxon>Candidatus Bipolaricaulis</taxon>
    </lineage>
</organism>
<protein>
    <submittedName>
        <fullName evidence="1">Putative Phosphoglycolate phosphatase, chromosomal</fullName>
        <ecNumber evidence="1">3.1.3.18</ecNumber>
    </submittedName>
</protein>
<keyword evidence="1" id="KW-0378">Hydrolase</keyword>
<evidence type="ECO:0000313" key="1">
    <source>
        <dbReference type="EMBL" id="SQD93157.1"/>
    </source>
</evidence>
<dbReference type="RefSeq" id="WP_122031800.1">
    <property type="nucleotide sequence ID" value="NZ_LS483254.1"/>
</dbReference>
<dbReference type="EMBL" id="LS483254">
    <property type="protein sequence ID" value="SQD93157.1"/>
    <property type="molecule type" value="Genomic_DNA"/>
</dbReference>
<dbReference type="InterPro" id="IPR006439">
    <property type="entry name" value="HAD-SF_hydro_IA"/>
</dbReference>
<dbReference type="InterPro" id="IPR023214">
    <property type="entry name" value="HAD_sf"/>
</dbReference>
<dbReference type="Gene3D" id="1.10.150.240">
    <property type="entry name" value="Putative phosphatase, domain 2"/>
    <property type="match status" value="1"/>
</dbReference>
<dbReference type="InterPro" id="IPR023198">
    <property type="entry name" value="PGP-like_dom2"/>
</dbReference>
<gene>
    <name evidence="1" type="ORF">BARAN1_1133</name>
</gene>
<dbReference type="PANTHER" id="PTHR43434">
    <property type="entry name" value="PHOSPHOGLYCOLATE PHOSPHATASE"/>
    <property type="match status" value="1"/>
</dbReference>
<dbReference type="Proteomes" id="UP000249818">
    <property type="component" value="Chromosome BARAN1"/>
</dbReference>
<evidence type="ECO:0000313" key="2">
    <source>
        <dbReference type="Proteomes" id="UP000249818"/>
    </source>
</evidence>
<dbReference type="GO" id="GO:0006281">
    <property type="term" value="P:DNA repair"/>
    <property type="evidence" value="ECO:0007669"/>
    <property type="project" value="TreeGrafter"/>
</dbReference>
<dbReference type="SFLD" id="SFLDS00003">
    <property type="entry name" value="Haloacid_Dehalogenase"/>
    <property type="match status" value="1"/>
</dbReference>
<dbReference type="NCBIfam" id="TIGR01549">
    <property type="entry name" value="HAD-SF-IA-v1"/>
    <property type="match status" value="1"/>
</dbReference>
<sequence>MSVHFVVSGRPCSASGFLFDKDGTLLTFDHWRAVMAERARRIAAALRLTELEHAALRRFMGLDPARPEDATGGLIPVPRADAEEATALYLAKDGKGERAKMRSLVARAFREVDEAFPFERYLRPTPGAEEGLRAIRRAGGRTAIVTHDAGAAAQHHLAALGWAELLDAVIGLEMCAERKPSPEPLLTACRALRLAPGETVMVGDTASDLAAGRAAGCQLTVGVLTGLGKEEDLAPVADAVLPDLTAVEFL</sequence>